<name>C5RCE1_WEIPA</name>
<keyword evidence="2" id="KW-1185">Reference proteome</keyword>
<dbReference type="AlphaFoldDB" id="C5RCE1"/>
<organism evidence="1 2">
    <name type="scientific">Weissella paramesenteroides ATCC 33313</name>
    <dbReference type="NCBI Taxonomy" id="585506"/>
    <lineage>
        <taxon>Bacteria</taxon>
        <taxon>Bacillati</taxon>
        <taxon>Bacillota</taxon>
        <taxon>Bacilli</taxon>
        <taxon>Lactobacillales</taxon>
        <taxon>Lactobacillaceae</taxon>
        <taxon>Weissella</taxon>
    </lineage>
</organism>
<proteinExistence type="predicted"/>
<reference evidence="1 2" key="1">
    <citation type="submission" date="2009-04" db="EMBL/GenBank/DDBJ databases">
        <authorList>
            <person name="Qin X."/>
            <person name="Bachman B."/>
            <person name="Battles P."/>
            <person name="Bell A."/>
            <person name="Bess C."/>
            <person name="Bickham C."/>
            <person name="Chaboub L."/>
            <person name="Chen D."/>
            <person name="Coyle M."/>
            <person name="Deiros D.R."/>
            <person name="Dinh H."/>
            <person name="Forbes L."/>
            <person name="Fowler G."/>
            <person name="Francisco L."/>
            <person name="Fu Q."/>
            <person name="Gubbala S."/>
            <person name="Hale W."/>
            <person name="Han Y."/>
            <person name="Hemphill L."/>
            <person name="Highlander S.K."/>
            <person name="Hirani K."/>
            <person name="Hogues M."/>
            <person name="Jackson L."/>
            <person name="Jakkamsetti A."/>
            <person name="Javaid M."/>
            <person name="Jiang H."/>
            <person name="Korchina V."/>
            <person name="Kovar C."/>
            <person name="Lara F."/>
            <person name="Lee S."/>
            <person name="Mata R."/>
            <person name="Mathew T."/>
            <person name="Moen C."/>
            <person name="Morales K."/>
            <person name="Munidasa M."/>
            <person name="Nazareth L."/>
            <person name="Ngo R."/>
            <person name="Nguyen L."/>
            <person name="Okwuonu G."/>
            <person name="Ongeri F."/>
            <person name="Patil S."/>
            <person name="Petrosino J."/>
            <person name="Pham C."/>
            <person name="Pham P."/>
            <person name="Pu L.-L."/>
            <person name="Puazo M."/>
            <person name="Raj R."/>
            <person name="Reid J."/>
            <person name="Rouhana J."/>
            <person name="Saada N."/>
            <person name="Shang Y."/>
            <person name="Simmons D."/>
            <person name="Thornton R."/>
            <person name="Warren J."/>
            <person name="Weissenberger G."/>
            <person name="Zhang J."/>
            <person name="Zhang L."/>
            <person name="Zhou C."/>
            <person name="Zhu D."/>
            <person name="Muzny D."/>
            <person name="Worley K."/>
            <person name="Gibbs R."/>
        </authorList>
    </citation>
    <scope>NUCLEOTIDE SEQUENCE [LARGE SCALE GENOMIC DNA]</scope>
    <source>
        <strain evidence="1 2">ATCC 33313</strain>
    </source>
</reference>
<sequence>MQAFLVSKVIKLVYTDNNFYTEIVISTENSAFLNKLMIK</sequence>
<evidence type="ECO:0000313" key="2">
    <source>
        <dbReference type="Proteomes" id="UP000004528"/>
    </source>
</evidence>
<dbReference type="STRING" id="585506.HMPREF0877_1637"/>
<dbReference type="Proteomes" id="UP000004528">
    <property type="component" value="Unassembled WGS sequence"/>
</dbReference>
<protein>
    <submittedName>
        <fullName evidence="1">Uncharacterized protein</fullName>
    </submittedName>
</protein>
<accession>C5RCE1</accession>
<gene>
    <name evidence="1" type="ORF">HMPREF0877_1637</name>
</gene>
<dbReference type="HOGENOM" id="CLU_3319247_0_0_9"/>
<evidence type="ECO:0000313" key="1">
    <source>
        <dbReference type="EMBL" id="EER74097.1"/>
    </source>
</evidence>
<comment type="caution">
    <text evidence="1">The sequence shown here is derived from an EMBL/GenBank/DDBJ whole genome shotgun (WGS) entry which is preliminary data.</text>
</comment>
<dbReference type="EMBL" id="ACKU01000032">
    <property type="protein sequence ID" value="EER74097.1"/>
    <property type="molecule type" value="Genomic_DNA"/>
</dbReference>